<gene>
    <name evidence="1" type="ORF">QFC21_007185</name>
</gene>
<reference evidence="1" key="1">
    <citation type="submission" date="2023-04" db="EMBL/GenBank/DDBJ databases">
        <title>Draft Genome sequencing of Naganishia species isolated from polar environments using Oxford Nanopore Technology.</title>
        <authorList>
            <person name="Leo P."/>
            <person name="Venkateswaran K."/>
        </authorList>
    </citation>
    <scope>NUCLEOTIDE SEQUENCE</scope>
    <source>
        <strain evidence="1">MNA-CCFEE 5423</strain>
    </source>
</reference>
<sequence length="545" mass="63566">MDVLTLLTAVAAYVQENQLPVNQYLSNTDRDPLDLPDYMESMQRLLADLSEAVLGRIPLTAYKSHYYATLRLIENLESLEEGFSRNLSSVTQGATSRHDISKEMLVEFMKAKMTDAQIGRNFGCRAKTIYRRRLELSLHRRALMKSTPEEVLKEVAKFSLYHVMEYLNAQNKPKIGLEMARGHLREKNVPHTREQVRDLMRRLEPEQYDQRAGEATRRRQYSVPFVNSLWHIDGHHKLIQWKVVIHGGIDGKSHLVPSMYASDNNRADTVQKLFLNGTSKWGWPQRVRADYGGENLGVKLEMELRRGENRGAFLQGKSTQNQRIERLWGDVRRCVVDKYRLIFFELEKVKRLNSNNALHLFCLHFVYLPMINNTIRMWVDSWNNHSMSTPGLGSMTPLGQWYMGLIQARQNGFHIDYHPWPSDEEEEAAWREYQDGVRLLNAGDYWLMNNDVEQEREPMIRDPHVRVERFGDMLPPIITSENTRAFLGENFGPPNQPEEDDGKGRYSQVLEYLELVIRRQREDGVLWPRADEEIGNMMADLHVEH</sequence>
<proteinExistence type="predicted"/>
<dbReference type="Proteomes" id="UP001227268">
    <property type="component" value="Unassembled WGS sequence"/>
</dbReference>
<evidence type="ECO:0000313" key="2">
    <source>
        <dbReference type="Proteomes" id="UP001227268"/>
    </source>
</evidence>
<accession>A0ACC2UY21</accession>
<evidence type="ECO:0000313" key="1">
    <source>
        <dbReference type="EMBL" id="KAJ9091560.1"/>
    </source>
</evidence>
<dbReference type="EMBL" id="JASBWT010000050">
    <property type="protein sequence ID" value="KAJ9091560.1"/>
    <property type="molecule type" value="Genomic_DNA"/>
</dbReference>
<organism evidence="1 2">
    <name type="scientific">Naganishia friedmannii</name>
    <dbReference type="NCBI Taxonomy" id="89922"/>
    <lineage>
        <taxon>Eukaryota</taxon>
        <taxon>Fungi</taxon>
        <taxon>Dikarya</taxon>
        <taxon>Basidiomycota</taxon>
        <taxon>Agaricomycotina</taxon>
        <taxon>Tremellomycetes</taxon>
        <taxon>Filobasidiales</taxon>
        <taxon>Filobasidiaceae</taxon>
        <taxon>Naganishia</taxon>
    </lineage>
</organism>
<protein>
    <submittedName>
        <fullName evidence="1">Uncharacterized protein</fullName>
    </submittedName>
</protein>
<comment type="caution">
    <text evidence="1">The sequence shown here is derived from an EMBL/GenBank/DDBJ whole genome shotgun (WGS) entry which is preliminary data.</text>
</comment>
<keyword evidence="2" id="KW-1185">Reference proteome</keyword>
<name>A0ACC2UY21_9TREE</name>